<gene>
    <name evidence="2" type="ORF">cyc_08617</name>
</gene>
<dbReference type="EMBL" id="JROU02000512">
    <property type="protein sequence ID" value="OEH79085.1"/>
    <property type="molecule type" value="Genomic_DNA"/>
</dbReference>
<name>A0A1D3D6L3_9EIME</name>
<feature type="compositionally biased region" description="Low complexity" evidence="1">
    <location>
        <begin position="542"/>
        <end position="554"/>
    </location>
</feature>
<proteinExistence type="predicted"/>
<dbReference type="PANTHER" id="PTHR45725">
    <property type="entry name" value="FORMIN HOMOLOGY 2 FAMILY MEMBER"/>
    <property type="match status" value="1"/>
</dbReference>
<accession>A0A1D3D6L3</accession>
<evidence type="ECO:0000313" key="2">
    <source>
        <dbReference type="EMBL" id="OEH79085.1"/>
    </source>
</evidence>
<dbReference type="InterPro" id="IPR051425">
    <property type="entry name" value="Formin_Homology"/>
</dbReference>
<keyword evidence="3" id="KW-1185">Reference proteome</keyword>
<dbReference type="VEuPathDB" id="ToxoDB:LOC113146511"/>
<feature type="region of interest" description="Disordered" evidence="1">
    <location>
        <begin position="162"/>
        <end position="190"/>
    </location>
</feature>
<sequence length="762" mass="82653">MKRFSASVADEVWSSEGYEVTLFYFQACPFSVVICLTEDATRWISSHSIAYCPIIERVERNGTARGRRGACKRQDTQAKSLFYASSEAAKQQQELRLVLQRGSHLLIEMAAMKNTHTLEDELRLLTEGLDRQRQQHHPQLEDQLQPNSQLHPSLHEDKLQEAEELHHEEQRPQRDVHQQHQEQQEQQGDGLGALGELERRLLLPSESRWVAVAVKGGEAPSAPNILFVAACNEIGEAPTVAADRAAASSGTATVASLGEGNSSGSITTSISDLSDGSAVAAVATATTTANAAAPATTATAAKAASMRDAPMQKRLEDTAFSGSGSSKVHPHGCRLIAVEGVDAKGSTFCKATYFFHVEKGLWERRQVRWTSPSEAQRDEEEQQQAVLSEAWTYQPSSDVLYGFSSVSLRNRTCEDSSALFDLWMFSTSDKKWRAMQPSSLCGDRPHGDTGSLFSVGNAVLLHCPPPAASLDKSSLAYLSLWKLQWSRIALPGALSAAANTAAGPAAVFAACNQDYLFLLCGEQQLQEAHQQQGAHTTDEVHAAAAAAAGDAATAAEERHEKASRNANGNTQKPGRCPKASPAAGRVFRLPLASLKQQSLALRAASAAVQTPASAAAAASPPPLAPPAPAVTLGTEEEARGSGEESAIQPQHQQQQQEQQQQAQQVRQCLPLLLRQKEGQAAQPSCNEGDERGKVRSHDRPLQQLLQYQQWQQQEEQHPQPMDLLQQLASLQRTQQFVPLLLLTSSSTNNNYSSNKIDANEIL</sequence>
<reference evidence="2 3" key="1">
    <citation type="journal article" date="2016" name="BMC Genomics">
        <title>Comparative genomics reveals Cyclospora cayetanensis possesses coccidia-like metabolism and invasion components but unique surface antigens.</title>
        <authorList>
            <person name="Liu S."/>
            <person name="Wang L."/>
            <person name="Zheng H."/>
            <person name="Xu Z."/>
            <person name="Roellig D.M."/>
            <person name="Li N."/>
            <person name="Frace M.A."/>
            <person name="Tang K."/>
            <person name="Arrowood M.J."/>
            <person name="Moss D.M."/>
            <person name="Zhang L."/>
            <person name="Feng Y."/>
            <person name="Xiao L."/>
        </authorList>
    </citation>
    <scope>NUCLEOTIDE SEQUENCE [LARGE SCALE GENOMIC DNA]</scope>
    <source>
        <strain evidence="2 3">CHN_HEN01</strain>
    </source>
</reference>
<dbReference type="PANTHER" id="PTHR45725:SF18">
    <property type="entry name" value="ORC1-LIKE AAA ATPASE DOMAIN-CONTAINING PROTEIN"/>
    <property type="match status" value="1"/>
</dbReference>
<dbReference type="AlphaFoldDB" id="A0A1D3D6L3"/>
<evidence type="ECO:0000313" key="3">
    <source>
        <dbReference type="Proteomes" id="UP000095192"/>
    </source>
</evidence>
<feature type="compositionally biased region" description="Basic and acidic residues" evidence="1">
    <location>
        <begin position="688"/>
        <end position="698"/>
    </location>
</feature>
<comment type="caution">
    <text evidence="2">The sequence shown here is derived from an EMBL/GenBank/DDBJ whole genome shotgun (WGS) entry which is preliminary data.</text>
</comment>
<evidence type="ECO:0000256" key="1">
    <source>
        <dbReference type="SAM" id="MobiDB-lite"/>
    </source>
</evidence>
<organism evidence="2 3">
    <name type="scientific">Cyclospora cayetanensis</name>
    <dbReference type="NCBI Taxonomy" id="88456"/>
    <lineage>
        <taxon>Eukaryota</taxon>
        <taxon>Sar</taxon>
        <taxon>Alveolata</taxon>
        <taxon>Apicomplexa</taxon>
        <taxon>Conoidasida</taxon>
        <taxon>Coccidia</taxon>
        <taxon>Eucoccidiorida</taxon>
        <taxon>Eimeriorina</taxon>
        <taxon>Eimeriidae</taxon>
        <taxon>Cyclospora</taxon>
    </lineage>
</organism>
<dbReference type="Proteomes" id="UP000095192">
    <property type="component" value="Unassembled WGS sequence"/>
</dbReference>
<feature type="region of interest" description="Disordered" evidence="1">
    <location>
        <begin position="677"/>
        <end position="698"/>
    </location>
</feature>
<feature type="compositionally biased region" description="Low complexity" evidence="1">
    <location>
        <begin position="643"/>
        <end position="661"/>
    </location>
</feature>
<feature type="region of interest" description="Disordered" evidence="1">
    <location>
        <begin position="613"/>
        <end position="661"/>
    </location>
</feature>
<dbReference type="VEuPathDB" id="ToxoDB:cyc_08617"/>
<feature type="region of interest" description="Disordered" evidence="1">
    <location>
        <begin position="530"/>
        <end position="581"/>
    </location>
</feature>
<dbReference type="InParanoid" id="A0A1D3D6L3"/>
<feature type="compositionally biased region" description="Basic and acidic residues" evidence="1">
    <location>
        <begin position="162"/>
        <end position="183"/>
    </location>
</feature>
<feature type="compositionally biased region" description="Pro residues" evidence="1">
    <location>
        <begin position="619"/>
        <end position="628"/>
    </location>
</feature>
<protein>
    <submittedName>
        <fullName evidence="2">Uncharacterized protein</fullName>
    </submittedName>
</protein>